<evidence type="ECO:0000256" key="6">
    <source>
        <dbReference type="ARBA" id="ARBA00022692"/>
    </source>
</evidence>
<dbReference type="InterPro" id="IPR011759">
    <property type="entry name" value="Cyt_c_oxidase_su2_TM_dom"/>
</dbReference>
<evidence type="ECO:0000256" key="7">
    <source>
        <dbReference type="ARBA" id="ARBA00022729"/>
    </source>
</evidence>
<dbReference type="SUPFAM" id="SSF81464">
    <property type="entry name" value="Cytochrome c oxidase subunit II-like, transmembrane region"/>
    <property type="match status" value="1"/>
</dbReference>
<feature type="domain" description="Cytochrome oxidase subunit II copper A binding" evidence="16">
    <location>
        <begin position="128"/>
        <end position="240"/>
    </location>
</feature>
<dbReference type="GO" id="GO:0005507">
    <property type="term" value="F:copper ion binding"/>
    <property type="evidence" value="ECO:0007669"/>
    <property type="project" value="InterPro"/>
</dbReference>
<dbReference type="GO" id="GO:0009486">
    <property type="term" value="F:cytochrome bo3 ubiquinol oxidase activity"/>
    <property type="evidence" value="ECO:0007669"/>
    <property type="project" value="InterPro"/>
</dbReference>
<keyword evidence="6 15" id="KW-0812">Transmembrane</keyword>
<dbReference type="STRING" id="361041.VW35_18615"/>
<dbReference type="EMBL" id="LAJG01000048">
    <property type="protein sequence ID" value="KKB75792.1"/>
    <property type="molecule type" value="Genomic_DNA"/>
</dbReference>
<sequence>MSRPIKFSLVPILALLLAGCSSDVISPAGDIAMQQRDLIIIATALMLLIIIPVMVLVVLFARKYREGNKAAKYEPDWDHSTHLELVIWAAPLAIIICLGAVTWVSTHLLDPYRELGRIAPGQPVAAQVEPLEVEVVALDWKWMFIYPQYDLATVNELVVPVDRPISFKLTSSTVMNSFYIPAMAGMIYAMPGMQTRLHAVINVPGEYKGIAAHYSGHGFSGMHFVTKGVSDSEFDAWVADVKASPDMLDRNRYLDVAKPSEHVPVMHFAGVESGLYTAVVNMCVERDKMCVSEMMSIDAQGGLGHAGVDNLAPALYGGGEKNRAPFGPQKTYVAAICSTDEAIAMTGKLPAIAAPDSTPLLGRGLSRSEAIATVNQPALAWLAGKIASLETIAAEAL</sequence>
<dbReference type="InterPro" id="IPR006333">
    <property type="entry name" value="Cyt_o_ubiquinol_oxidase_su2"/>
</dbReference>
<dbReference type="PATRIC" id="fig|361041.3.peg.3136"/>
<accession>A0A0F5L2D4</accession>
<keyword evidence="12" id="KW-0564">Palmitate</keyword>
<dbReference type="InterPro" id="IPR002429">
    <property type="entry name" value="CcO_II-like_C"/>
</dbReference>
<evidence type="ECO:0000256" key="4">
    <source>
        <dbReference type="ARBA" id="ARBA00022475"/>
    </source>
</evidence>
<dbReference type="GO" id="GO:0005886">
    <property type="term" value="C:plasma membrane"/>
    <property type="evidence" value="ECO:0007669"/>
    <property type="project" value="UniProtKB-SubCell"/>
</dbReference>
<name>A0A0F5L2D4_9HYPH</name>
<dbReference type="InterPro" id="IPR045187">
    <property type="entry name" value="CcO_II"/>
</dbReference>
<keyword evidence="19" id="KW-1185">Reference proteome</keyword>
<comment type="similarity">
    <text evidence="2">Belongs to the cytochrome c oxidase subunit 2 family.</text>
</comment>
<feature type="transmembrane region" description="Helical" evidence="15">
    <location>
        <begin position="82"/>
        <end position="104"/>
    </location>
</feature>
<evidence type="ECO:0000256" key="12">
    <source>
        <dbReference type="ARBA" id="ARBA00023139"/>
    </source>
</evidence>
<proteinExistence type="inferred from homology"/>
<evidence type="ECO:0000256" key="1">
    <source>
        <dbReference type="ARBA" id="ARBA00004651"/>
    </source>
</evidence>
<dbReference type="AlphaFoldDB" id="A0A0F5L2D4"/>
<evidence type="ECO:0000259" key="16">
    <source>
        <dbReference type="PROSITE" id="PS50857"/>
    </source>
</evidence>
<dbReference type="PROSITE" id="PS51257">
    <property type="entry name" value="PROKAR_LIPOPROTEIN"/>
    <property type="match status" value="1"/>
</dbReference>
<keyword evidence="8" id="KW-0249">Electron transport</keyword>
<evidence type="ECO:0000256" key="14">
    <source>
        <dbReference type="ARBA" id="ARBA00030198"/>
    </source>
</evidence>
<dbReference type="InterPro" id="IPR008972">
    <property type="entry name" value="Cupredoxin"/>
</dbReference>
<dbReference type="Proteomes" id="UP000033514">
    <property type="component" value="Unassembled WGS sequence"/>
</dbReference>
<dbReference type="PROSITE" id="PS50857">
    <property type="entry name" value="COX2_CUA"/>
    <property type="match status" value="1"/>
</dbReference>
<evidence type="ECO:0000256" key="3">
    <source>
        <dbReference type="ARBA" id="ARBA00022448"/>
    </source>
</evidence>
<protein>
    <recommendedName>
        <fullName evidence="14">Ubiquinol oxidase polypeptide II</fullName>
    </recommendedName>
</protein>
<keyword evidence="10" id="KW-0560">Oxidoreductase</keyword>
<dbReference type="PANTHER" id="PTHR22888:SF18">
    <property type="entry name" value="CYTOCHROME BO(3) UBIQUINOL OXIDASE SUBUNIT 2"/>
    <property type="match status" value="1"/>
</dbReference>
<dbReference type="PANTHER" id="PTHR22888">
    <property type="entry name" value="CYTOCHROME C OXIDASE, SUBUNIT II"/>
    <property type="match status" value="1"/>
</dbReference>
<dbReference type="OrthoDB" id="9783445at2"/>
<dbReference type="GO" id="GO:0016682">
    <property type="term" value="F:oxidoreductase activity, acting on diphenols and related substances as donors, oxygen as acceptor"/>
    <property type="evidence" value="ECO:0007669"/>
    <property type="project" value="InterPro"/>
</dbReference>
<keyword evidence="11 15" id="KW-0472">Membrane</keyword>
<dbReference type="InterPro" id="IPR010514">
    <property type="entry name" value="COX_ARM"/>
</dbReference>
<reference evidence="18 19" key="1">
    <citation type="submission" date="2015-03" db="EMBL/GenBank/DDBJ databases">
        <authorList>
            <person name="Hassan Y.I."/>
            <person name="Lepp D."/>
            <person name="Zhou T."/>
        </authorList>
    </citation>
    <scope>NUCLEOTIDE SEQUENCE [LARGE SCALE GENOMIC DNA]</scope>
    <source>
        <strain evidence="18 19">GH2-10</strain>
    </source>
</reference>
<dbReference type="Pfam" id="PF06481">
    <property type="entry name" value="COX_ARM"/>
    <property type="match status" value="1"/>
</dbReference>
<dbReference type="Gene3D" id="2.60.40.420">
    <property type="entry name" value="Cupredoxins - blue copper proteins"/>
    <property type="match status" value="1"/>
</dbReference>
<evidence type="ECO:0000256" key="13">
    <source>
        <dbReference type="ARBA" id="ARBA00023288"/>
    </source>
</evidence>
<evidence type="ECO:0000256" key="10">
    <source>
        <dbReference type="ARBA" id="ARBA00023002"/>
    </source>
</evidence>
<comment type="caution">
    <text evidence="18">The sequence shown here is derived from an EMBL/GenBank/DDBJ whole genome shotgun (WGS) entry which is preliminary data.</text>
</comment>
<dbReference type="RefSeq" id="WP_046144612.1">
    <property type="nucleotide sequence ID" value="NZ_LAJG01000048.1"/>
</dbReference>
<dbReference type="SUPFAM" id="SSF49503">
    <property type="entry name" value="Cupredoxins"/>
    <property type="match status" value="1"/>
</dbReference>
<dbReference type="PROSITE" id="PS50999">
    <property type="entry name" value="COX2_TM"/>
    <property type="match status" value="1"/>
</dbReference>
<keyword evidence="13" id="KW-0449">Lipoprotein</keyword>
<organism evidence="18 19">
    <name type="scientific">Devosia soli</name>
    <dbReference type="NCBI Taxonomy" id="361041"/>
    <lineage>
        <taxon>Bacteria</taxon>
        <taxon>Pseudomonadati</taxon>
        <taxon>Pseudomonadota</taxon>
        <taxon>Alphaproteobacteria</taxon>
        <taxon>Hyphomicrobiales</taxon>
        <taxon>Devosiaceae</taxon>
        <taxon>Devosia</taxon>
    </lineage>
</organism>
<feature type="domain" description="Cytochrome oxidase subunit II transmembrane region profile" evidence="17">
    <location>
        <begin position="16"/>
        <end position="113"/>
    </location>
</feature>
<dbReference type="InterPro" id="IPR034227">
    <property type="entry name" value="CuRO_UO_II"/>
</dbReference>
<evidence type="ECO:0000256" key="11">
    <source>
        <dbReference type="ARBA" id="ARBA00023136"/>
    </source>
</evidence>
<keyword evidence="9 15" id="KW-1133">Transmembrane helix</keyword>
<dbReference type="Pfam" id="PF00116">
    <property type="entry name" value="COX2"/>
    <property type="match status" value="1"/>
</dbReference>
<dbReference type="NCBIfam" id="TIGR01433">
    <property type="entry name" value="CyoA"/>
    <property type="match status" value="1"/>
</dbReference>
<evidence type="ECO:0000256" key="2">
    <source>
        <dbReference type="ARBA" id="ARBA00007866"/>
    </source>
</evidence>
<keyword evidence="4" id="KW-1003">Cell membrane</keyword>
<feature type="transmembrane region" description="Helical" evidence="15">
    <location>
        <begin position="38"/>
        <end position="61"/>
    </location>
</feature>
<dbReference type="Gene3D" id="1.10.287.90">
    <property type="match status" value="1"/>
</dbReference>
<keyword evidence="3" id="KW-0813">Transport</keyword>
<keyword evidence="5" id="KW-0679">Respiratory chain</keyword>
<dbReference type="CDD" id="cd04212">
    <property type="entry name" value="CuRO_UO_II"/>
    <property type="match status" value="1"/>
</dbReference>
<dbReference type="GO" id="GO:0042773">
    <property type="term" value="P:ATP synthesis coupled electron transport"/>
    <property type="evidence" value="ECO:0007669"/>
    <property type="project" value="TreeGrafter"/>
</dbReference>
<gene>
    <name evidence="18" type="ORF">VW35_18615</name>
</gene>
<evidence type="ECO:0000256" key="5">
    <source>
        <dbReference type="ARBA" id="ARBA00022660"/>
    </source>
</evidence>
<comment type="subcellular location">
    <subcellularLocation>
        <location evidence="1">Cell membrane</location>
        <topology evidence="1">Multi-pass membrane protein</topology>
    </subcellularLocation>
</comment>
<evidence type="ECO:0000256" key="15">
    <source>
        <dbReference type="SAM" id="Phobius"/>
    </source>
</evidence>
<evidence type="ECO:0000259" key="17">
    <source>
        <dbReference type="PROSITE" id="PS50999"/>
    </source>
</evidence>
<evidence type="ECO:0000256" key="9">
    <source>
        <dbReference type="ARBA" id="ARBA00022989"/>
    </source>
</evidence>
<evidence type="ECO:0000313" key="19">
    <source>
        <dbReference type="Proteomes" id="UP000033514"/>
    </source>
</evidence>
<evidence type="ECO:0000313" key="18">
    <source>
        <dbReference type="EMBL" id="KKB75792.1"/>
    </source>
</evidence>
<evidence type="ECO:0000256" key="8">
    <source>
        <dbReference type="ARBA" id="ARBA00022982"/>
    </source>
</evidence>
<dbReference type="InterPro" id="IPR036257">
    <property type="entry name" value="Cyt_c_oxidase_su2_TM_sf"/>
</dbReference>
<dbReference type="GO" id="GO:0004129">
    <property type="term" value="F:cytochrome-c oxidase activity"/>
    <property type="evidence" value="ECO:0007669"/>
    <property type="project" value="InterPro"/>
</dbReference>
<keyword evidence="7" id="KW-0732">Signal</keyword>